<reference evidence="3" key="1">
    <citation type="submission" date="2020-11" db="EMBL/GenBank/DDBJ databases">
        <authorList>
            <person name="Whitehead M."/>
        </authorList>
    </citation>
    <scope>NUCLEOTIDE SEQUENCE</scope>
    <source>
        <strain evidence="3">EGII</strain>
    </source>
</reference>
<keyword evidence="1" id="KW-0175">Coiled coil</keyword>
<dbReference type="KEGG" id="ccat:101462701"/>
<evidence type="ECO:0000256" key="2">
    <source>
        <dbReference type="SAM" id="MobiDB-lite"/>
    </source>
</evidence>
<evidence type="ECO:0000313" key="4">
    <source>
        <dbReference type="Proteomes" id="UP000606786"/>
    </source>
</evidence>
<sequence length="647" mass="74245">MEDDLQIEFMTLPLEDLQDHYGKLFERYRRMRDDAEADTQRIHELKRNLETAYAAENYLSQEIEELMQTLASIEKENKGQSKVQTELEDLRRQHHTLSLDFTTLQQDHAAISAENVELRKQLETAKSAKRLSTSSMVDIGAEELTKRIASLEGENFVLMQKLEEFQESVVKHTMVLAERESNIEVLRDQVTCLEENLRSKREDLDEKTILLESTQECLAEANARLALLETKPEGVDRKGNSLFAEVDDQRQAMKKLLAAQKKSYMDMKKICHESQSEIRRLKRENVAMHTELKECSSIFCAADRTYQDKLNERIHQLHSQVEVLEKQLNVTQGRLRDLANDKGVGWLDSMLSYCKQETDELKKQLHGVRIQKASLEEQLRNVKQEMTRWRFEALKTRCVLLDRENILNEKGIPFKAIHAMEFNINQKEQENARPRIVHASPGARQISSDNTNTGQILNTSLVGTSIGHQSTRDNTPACINEVKQEPQCIYEENSPIPIKFDIESKENIGVFQYDNETNVGQIEKLNIEKLHLRERNIDSNSHGNESKMNVTKADKKTPPGLDVQPGPSILSKKRDIFTAKETFEKNVQFSSQAPTVHEISANISMGLNSTNDGANVEAKQKAYIKEVRTKSNVLIRHVIVPSRRKPT</sequence>
<dbReference type="Proteomes" id="UP000606786">
    <property type="component" value="Unassembled WGS sequence"/>
</dbReference>
<feature type="coiled-coil region" evidence="1">
    <location>
        <begin position="28"/>
        <end position="231"/>
    </location>
</feature>
<feature type="coiled-coil region" evidence="1">
    <location>
        <begin position="264"/>
        <end position="392"/>
    </location>
</feature>
<accession>A0A811UX16</accession>
<evidence type="ECO:0000256" key="1">
    <source>
        <dbReference type="SAM" id="Coils"/>
    </source>
</evidence>
<dbReference type="AlphaFoldDB" id="A0A811UX16"/>
<organism evidence="3 4">
    <name type="scientific">Ceratitis capitata</name>
    <name type="common">Mediterranean fruit fly</name>
    <name type="synonym">Tephritis capitata</name>
    <dbReference type="NCBI Taxonomy" id="7213"/>
    <lineage>
        <taxon>Eukaryota</taxon>
        <taxon>Metazoa</taxon>
        <taxon>Ecdysozoa</taxon>
        <taxon>Arthropoda</taxon>
        <taxon>Hexapoda</taxon>
        <taxon>Insecta</taxon>
        <taxon>Pterygota</taxon>
        <taxon>Neoptera</taxon>
        <taxon>Endopterygota</taxon>
        <taxon>Diptera</taxon>
        <taxon>Brachycera</taxon>
        <taxon>Muscomorpha</taxon>
        <taxon>Tephritoidea</taxon>
        <taxon>Tephritidae</taxon>
        <taxon>Ceratitis</taxon>
        <taxon>Ceratitis</taxon>
    </lineage>
</organism>
<comment type="caution">
    <text evidence="3">The sequence shown here is derived from an EMBL/GenBank/DDBJ whole genome shotgun (WGS) entry which is preliminary data.</text>
</comment>
<feature type="region of interest" description="Disordered" evidence="2">
    <location>
        <begin position="538"/>
        <end position="569"/>
    </location>
</feature>
<feature type="compositionally biased region" description="Polar residues" evidence="2">
    <location>
        <begin position="538"/>
        <end position="549"/>
    </location>
</feature>
<gene>
    <name evidence="3" type="ORF">CCAP1982_LOCUS11923</name>
</gene>
<proteinExistence type="predicted"/>
<dbReference type="EMBL" id="CAJHJT010000034">
    <property type="protein sequence ID" value="CAD7003470.1"/>
    <property type="molecule type" value="Genomic_DNA"/>
</dbReference>
<name>A0A811UX16_CERCA</name>
<protein>
    <submittedName>
        <fullName evidence="3">(Mediterranean fruit fly) hypothetical protein</fullName>
    </submittedName>
</protein>
<evidence type="ECO:0000313" key="3">
    <source>
        <dbReference type="EMBL" id="CAD7003470.1"/>
    </source>
</evidence>
<keyword evidence="4" id="KW-1185">Reference proteome</keyword>
<dbReference type="OrthoDB" id="2121607at2759"/>